<keyword evidence="12" id="KW-1185">Reference proteome</keyword>
<keyword evidence="11" id="KW-0282">Flagellum</keyword>
<keyword evidence="8 10" id="KW-1133">Transmembrane helix</keyword>
<dbReference type="RefSeq" id="WP_256706904.1">
    <property type="nucleotide sequence ID" value="NZ_CP101914.1"/>
</dbReference>
<keyword evidence="6 10" id="KW-0812">Transmembrane</keyword>
<evidence type="ECO:0000256" key="10">
    <source>
        <dbReference type="RuleBase" id="RU364125"/>
    </source>
</evidence>
<evidence type="ECO:0000256" key="8">
    <source>
        <dbReference type="ARBA" id="ARBA00022989"/>
    </source>
</evidence>
<comment type="subcellular location">
    <subcellularLocation>
        <location evidence="2">Cell membrane</location>
        <topology evidence="2">Single-pass membrane protein</topology>
    </subcellularLocation>
</comment>
<evidence type="ECO:0000256" key="7">
    <source>
        <dbReference type="ARBA" id="ARBA00022779"/>
    </source>
</evidence>
<evidence type="ECO:0000256" key="1">
    <source>
        <dbReference type="ARBA" id="ARBA00002254"/>
    </source>
</evidence>
<keyword evidence="7 10" id="KW-0283">Flagellar rotation</keyword>
<keyword evidence="4 10" id="KW-1003">Cell membrane</keyword>
<evidence type="ECO:0000313" key="12">
    <source>
        <dbReference type="Proteomes" id="UP001059773"/>
    </source>
</evidence>
<sequence length="139" mass="15628">MSKVVKIAMTSIITLLVGVVATLIIVIYVNEPEQASGEQSIDDMVSHSYETPEVTTDIMDNRYVQVQFQVIADDNDAIDELEKRDFQITNLLIKELAVMEVGDFQTGLDDLEETLKVNLNEIMTEGTVTEVYTIKKILQ</sequence>
<evidence type="ECO:0000256" key="2">
    <source>
        <dbReference type="ARBA" id="ARBA00004162"/>
    </source>
</evidence>
<dbReference type="InterPro" id="IPR005503">
    <property type="entry name" value="FliL"/>
</dbReference>
<name>A0ABY5JNY0_9BACI</name>
<organism evidence="11 12">
    <name type="scientific">Oceanobacillus jeddahense</name>
    <dbReference type="NCBI Taxonomy" id="1462527"/>
    <lineage>
        <taxon>Bacteria</taxon>
        <taxon>Bacillati</taxon>
        <taxon>Bacillota</taxon>
        <taxon>Bacilli</taxon>
        <taxon>Bacillales</taxon>
        <taxon>Bacillaceae</taxon>
        <taxon>Oceanobacillus</taxon>
    </lineage>
</organism>
<evidence type="ECO:0000313" key="11">
    <source>
        <dbReference type="EMBL" id="UUI01534.1"/>
    </source>
</evidence>
<comment type="similarity">
    <text evidence="3 10">Belongs to the FliL family.</text>
</comment>
<evidence type="ECO:0000256" key="9">
    <source>
        <dbReference type="ARBA" id="ARBA00023136"/>
    </source>
</evidence>
<evidence type="ECO:0000256" key="6">
    <source>
        <dbReference type="ARBA" id="ARBA00022692"/>
    </source>
</evidence>
<keyword evidence="5 10" id="KW-0145">Chemotaxis</keyword>
<proteinExistence type="inferred from homology"/>
<accession>A0ABY5JNY0</accession>
<gene>
    <name evidence="11" type="ORF">NP439_15920</name>
</gene>
<protein>
    <recommendedName>
        <fullName evidence="10">Flagellar protein FliL</fullName>
    </recommendedName>
</protein>
<evidence type="ECO:0000256" key="5">
    <source>
        <dbReference type="ARBA" id="ARBA00022500"/>
    </source>
</evidence>
<evidence type="ECO:0000256" key="4">
    <source>
        <dbReference type="ARBA" id="ARBA00022475"/>
    </source>
</evidence>
<keyword evidence="9 10" id="KW-0472">Membrane</keyword>
<dbReference type="Proteomes" id="UP001059773">
    <property type="component" value="Chromosome"/>
</dbReference>
<dbReference type="EMBL" id="CP101914">
    <property type="protein sequence ID" value="UUI01534.1"/>
    <property type="molecule type" value="Genomic_DNA"/>
</dbReference>
<keyword evidence="11" id="KW-0969">Cilium</keyword>
<evidence type="ECO:0000256" key="3">
    <source>
        <dbReference type="ARBA" id="ARBA00008281"/>
    </source>
</evidence>
<dbReference type="Pfam" id="PF03748">
    <property type="entry name" value="FliL"/>
    <property type="match status" value="1"/>
</dbReference>
<reference evidence="11" key="1">
    <citation type="submission" date="2022-07" db="EMBL/GenBank/DDBJ databases">
        <title>FELIX.</title>
        <authorList>
            <person name="Wan K.H."/>
            <person name="Park S."/>
            <person name="Lawrence Q."/>
            <person name="Eichenberger J.P."/>
            <person name="Booth B.W."/>
            <person name="Piaggio A.J."/>
            <person name="Chandler J.C."/>
            <person name="Franklin A.B."/>
            <person name="Celniker S.E."/>
        </authorList>
    </citation>
    <scope>NUCLEOTIDE SEQUENCE</scope>
    <source>
        <strain evidence="11">QA-1986 374</strain>
    </source>
</reference>
<comment type="function">
    <text evidence="1 10">Controls the rotational direction of flagella during chemotaxis.</text>
</comment>
<feature type="transmembrane region" description="Helical" evidence="10">
    <location>
        <begin position="7"/>
        <end position="29"/>
    </location>
</feature>
<keyword evidence="11" id="KW-0966">Cell projection</keyword>